<gene>
    <name evidence="6" type="ORF">GWK15_22890</name>
    <name evidence="5" type="ORF">GXW75_16915</name>
</gene>
<organism evidence="5 8">
    <name type="scientific">Neoroseomonas oryzicola</name>
    <dbReference type="NCBI Taxonomy" id="535904"/>
    <lineage>
        <taxon>Bacteria</taxon>
        <taxon>Pseudomonadati</taxon>
        <taxon>Pseudomonadota</taxon>
        <taxon>Alphaproteobacteria</taxon>
        <taxon>Acetobacterales</taxon>
        <taxon>Acetobacteraceae</taxon>
        <taxon>Neoroseomonas</taxon>
    </lineage>
</organism>
<evidence type="ECO:0000256" key="2">
    <source>
        <dbReference type="ARBA" id="ARBA00023002"/>
    </source>
</evidence>
<evidence type="ECO:0000256" key="1">
    <source>
        <dbReference type="ARBA" id="ARBA00001954"/>
    </source>
</evidence>
<dbReference type="GO" id="GO:0016706">
    <property type="term" value="F:2-oxoglutarate-dependent dioxygenase activity"/>
    <property type="evidence" value="ECO:0007669"/>
    <property type="project" value="UniProtKB-ARBA"/>
</dbReference>
<dbReference type="GO" id="GO:0017000">
    <property type="term" value="P:antibiotic biosynthetic process"/>
    <property type="evidence" value="ECO:0007669"/>
    <property type="project" value="UniProtKB-KW"/>
</dbReference>
<evidence type="ECO:0000313" key="5">
    <source>
        <dbReference type="EMBL" id="MBR0660942.1"/>
    </source>
</evidence>
<reference evidence="6 7" key="2">
    <citation type="submission" date="2020-02" db="EMBL/GenBank/DDBJ databases">
        <authorList>
            <person name="Sun Q."/>
            <person name="Inoue M."/>
        </authorList>
    </citation>
    <scope>NUCLEOTIDE SEQUENCE [LARGE SCALE GENOMIC DNA]</scope>
    <source>
        <strain evidence="6 7">KCTC 22478</strain>
    </source>
</reference>
<sequence>MSHAQGAGAPSMPDGLINGPAAWRGSELLADPTWLHHFSEAELEEIATATRAHKASGRQMGEITRESFKLPCLGPRLDAILQDLLHGSGFVQFRGFDVGAVTMEEAAIAYLGVGVHLGSFRSQNAKGHLLGHVRNLGFDINKPTTRYYQTDRALEFHTDSCDIVGLLCLMSSKAGAESRIVSSVTLHDVMLERRPDLRAALFNAFPTDRRGEIPKGMLPWFDVPVFNWHAGELTTIYSGQYIRSAQANYKAARRLTALEIEALEYLDVLTNDPGLNLTIEFRPGDMQFLHNHQNLHSRTDFEDFPEPDRRRHLLRLWLAPAGARPLPPSFAQRYGSLAVGNRGRIITENTMLQFVLEAT</sequence>
<name>A0A9X9WKT2_9PROT</name>
<dbReference type="Proteomes" id="UP000746741">
    <property type="component" value="Unassembled WGS sequence"/>
</dbReference>
<dbReference type="InterPro" id="IPR050411">
    <property type="entry name" value="AlphaKG_dependent_hydroxylases"/>
</dbReference>
<dbReference type="InterPro" id="IPR003819">
    <property type="entry name" value="TauD/TfdA-like"/>
</dbReference>
<comment type="caution">
    <text evidence="5">The sequence shown here is derived from an EMBL/GenBank/DDBJ whole genome shotgun (WGS) entry which is preliminary data.</text>
</comment>
<evidence type="ECO:0000313" key="7">
    <source>
        <dbReference type="Proteomes" id="UP000746741"/>
    </source>
</evidence>
<dbReference type="RefSeq" id="WP_168043732.1">
    <property type="nucleotide sequence ID" value="NZ_JAAEDK010000041.1"/>
</dbReference>
<dbReference type="SUPFAM" id="SSF51197">
    <property type="entry name" value="Clavaminate synthase-like"/>
    <property type="match status" value="1"/>
</dbReference>
<dbReference type="InterPro" id="IPR042098">
    <property type="entry name" value="TauD-like_sf"/>
</dbReference>
<dbReference type="Pfam" id="PF02668">
    <property type="entry name" value="TauD"/>
    <property type="match status" value="1"/>
</dbReference>
<evidence type="ECO:0000256" key="3">
    <source>
        <dbReference type="ARBA" id="ARBA00023194"/>
    </source>
</evidence>
<protein>
    <submittedName>
        <fullName evidence="5">TauD/TfdA family dioxygenase</fullName>
    </submittedName>
</protein>
<keyword evidence="2" id="KW-0560">Oxidoreductase</keyword>
<keyword evidence="3" id="KW-0045">Antibiotic biosynthesis</keyword>
<proteinExistence type="predicted"/>
<comment type="cofactor">
    <cofactor evidence="1">
        <name>Fe(2+)</name>
        <dbReference type="ChEBI" id="CHEBI:29033"/>
    </cofactor>
</comment>
<accession>A0A9X9WKT2</accession>
<evidence type="ECO:0000259" key="4">
    <source>
        <dbReference type="Pfam" id="PF02668"/>
    </source>
</evidence>
<keyword evidence="5" id="KW-0223">Dioxygenase</keyword>
<evidence type="ECO:0000313" key="8">
    <source>
        <dbReference type="Proteomes" id="UP001138708"/>
    </source>
</evidence>
<evidence type="ECO:0000313" key="6">
    <source>
        <dbReference type="EMBL" id="NKE19822.1"/>
    </source>
</evidence>
<dbReference type="EMBL" id="JAAVUP010000014">
    <property type="protein sequence ID" value="NKE19822.1"/>
    <property type="molecule type" value="Genomic_DNA"/>
</dbReference>
<reference evidence="5" key="3">
    <citation type="journal article" date="2021" name="Syst. Appl. Microbiol.">
        <title>Roseomonas hellenica sp. nov., isolated from roots of wild-growing Alkanna tinctoria.</title>
        <authorList>
            <person name="Rat A."/>
            <person name="Naranjo H.D."/>
            <person name="Lebbe L."/>
            <person name="Cnockaert M."/>
            <person name="Krigas N."/>
            <person name="Grigoriadou K."/>
            <person name="Maloupa E."/>
            <person name="Willems A."/>
        </authorList>
    </citation>
    <scope>NUCLEOTIDE SEQUENCE</scope>
    <source>
        <strain evidence="5">LMG 31161</strain>
    </source>
</reference>
<keyword evidence="7" id="KW-1185">Reference proteome</keyword>
<dbReference type="Gene3D" id="3.60.130.10">
    <property type="entry name" value="Clavaminate synthase-like"/>
    <property type="match status" value="1"/>
</dbReference>
<feature type="domain" description="TauD/TfdA-like" evidence="4">
    <location>
        <begin position="63"/>
        <end position="317"/>
    </location>
</feature>
<dbReference type="AlphaFoldDB" id="A0A9X9WKT2"/>
<dbReference type="Proteomes" id="UP001138708">
    <property type="component" value="Unassembled WGS sequence"/>
</dbReference>
<dbReference type="PANTHER" id="PTHR10696">
    <property type="entry name" value="GAMMA-BUTYROBETAINE HYDROXYLASE-RELATED"/>
    <property type="match status" value="1"/>
</dbReference>
<reference evidence="5" key="1">
    <citation type="submission" date="2020-01" db="EMBL/GenBank/DDBJ databases">
        <authorList>
            <person name="Rat A."/>
        </authorList>
    </citation>
    <scope>NUCLEOTIDE SEQUENCE</scope>
    <source>
        <strain evidence="5">LMG 31161</strain>
    </source>
</reference>
<dbReference type="EMBL" id="JAAEDK010000041">
    <property type="protein sequence ID" value="MBR0660942.1"/>
    <property type="molecule type" value="Genomic_DNA"/>
</dbReference>
<dbReference type="PANTHER" id="PTHR10696:SF56">
    <property type="entry name" value="TAUD_TFDA-LIKE DOMAIN-CONTAINING PROTEIN"/>
    <property type="match status" value="1"/>
</dbReference>